<keyword evidence="3" id="KW-1185">Reference proteome</keyword>
<evidence type="ECO:0000256" key="1">
    <source>
        <dbReference type="SAM" id="MobiDB-lite"/>
    </source>
</evidence>
<feature type="compositionally biased region" description="Polar residues" evidence="1">
    <location>
        <begin position="76"/>
        <end position="94"/>
    </location>
</feature>
<organism evidence="2 3">
    <name type="scientific">Liparis tanakae</name>
    <name type="common">Tanaka's snailfish</name>
    <dbReference type="NCBI Taxonomy" id="230148"/>
    <lineage>
        <taxon>Eukaryota</taxon>
        <taxon>Metazoa</taxon>
        <taxon>Chordata</taxon>
        <taxon>Craniata</taxon>
        <taxon>Vertebrata</taxon>
        <taxon>Euteleostomi</taxon>
        <taxon>Actinopterygii</taxon>
        <taxon>Neopterygii</taxon>
        <taxon>Teleostei</taxon>
        <taxon>Neoteleostei</taxon>
        <taxon>Acanthomorphata</taxon>
        <taxon>Eupercaria</taxon>
        <taxon>Perciformes</taxon>
        <taxon>Cottioidei</taxon>
        <taxon>Cottales</taxon>
        <taxon>Liparidae</taxon>
        <taxon>Liparis</taxon>
    </lineage>
</organism>
<gene>
    <name evidence="2" type="ORF">EYF80_028281</name>
</gene>
<evidence type="ECO:0000313" key="2">
    <source>
        <dbReference type="EMBL" id="TNN61536.1"/>
    </source>
</evidence>
<sequence>MSHYQSLLAVIVNHDISFEERWPRILLLSLYVMRLSLYLQCVHAASPPPYHSNIRLSLSLSTTTSDGLLQADGSGLQMSLKSPSANDHVSSANRKQLAMNFPEMGFTDAPLTADSNGSVRRRHSRQQKPPSEDERTRPCGGGTERRRRV</sequence>
<proteinExistence type="predicted"/>
<dbReference type="AlphaFoldDB" id="A0A4Z2H705"/>
<accession>A0A4Z2H705</accession>
<name>A0A4Z2H705_9TELE</name>
<feature type="region of interest" description="Disordered" evidence="1">
    <location>
        <begin position="74"/>
        <end position="149"/>
    </location>
</feature>
<protein>
    <submittedName>
        <fullName evidence="2">Uncharacterized protein</fullName>
    </submittedName>
</protein>
<dbReference type="EMBL" id="SRLO01000314">
    <property type="protein sequence ID" value="TNN61536.1"/>
    <property type="molecule type" value="Genomic_DNA"/>
</dbReference>
<evidence type="ECO:0000313" key="3">
    <source>
        <dbReference type="Proteomes" id="UP000314294"/>
    </source>
</evidence>
<reference evidence="2 3" key="1">
    <citation type="submission" date="2019-03" db="EMBL/GenBank/DDBJ databases">
        <title>First draft genome of Liparis tanakae, snailfish: a comprehensive survey of snailfish specific genes.</title>
        <authorList>
            <person name="Kim W."/>
            <person name="Song I."/>
            <person name="Jeong J.-H."/>
            <person name="Kim D."/>
            <person name="Kim S."/>
            <person name="Ryu S."/>
            <person name="Song J.Y."/>
            <person name="Lee S.K."/>
        </authorList>
    </citation>
    <scope>NUCLEOTIDE SEQUENCE [LARGE SCALE GENOMIC DNA]</scope>
    <source>
        <tissue evidence="2">Muscle</tissue>
    </source>
</reference>
<dbReference type="Proteomes" id="UP000314294">
    <property type="component" value="Unassembled WGS sequence"/>
</dbReference>
<comment type="caution">
    <text evidence="2">The sequence shown here is derived from an EMBL/GenBank/DDBJ whole genome shotgun (WGS) entry which is preliminary data.</text>
</comment>